<evidence type="ECO:0000259" key="2">
    <source>
        <dbReference type="PROSITE" id="PS50883"/>
    </source>
</evidence>
<keyword evidence="1" id="KW-0812">Transmembrane</keyword>
<reference evidence="3 4" key="1">
    <citation type="submission" date="2024-09" db="EMBL/GenBank/DDBJ databases">
        <authorList>
            <person name="Zhang Z.-H."/>
        </authorList>
    </citation>
    <scope>NUCLEOTIDE SEQUENCE [LARGE SCALE GENOMIC DNA]</scope>
    <source>
        <strain evidence="3 4">HHTR114</strain>
    </source>
</reference>
<dbReference type="PANTHER" id="PTHR33121">
    <property type="entry name" value="CYCLIC DI-GMP PHOSPHODIESTERASE PDEF"/>
    <property type="match status" value="1"/>
</dbReference>
<keyword evidence="1" id="KW-1133">Transmembrane helix</keyword>
<dbReference type="InterPro" id="IPR001633">
    <property type="entry name" value="EAL_dom"/>
</dbReference>
<protein>
    <submittedName>
        <fullName evidence="3">EAL domain-containing protein</fullName>
    </submittedName>
</protein>
<dbReference type="Gene3D" id="3.20.20.450">
    <property type="entry name" value="EAL domain"/>
    <property type="match status" value="1"/>
</dbReference>
<dbReference type="SMART" id="SM00052">
    <property type="entry name" value="EAL"/>
    <property type="match status" value="1"/>
</dbReference>
<accession>A0ABW1KWU6</accession>
<keyword evidence="4" id="KW-1185">Reference proteome</keyword>
<dbReference type="RefSeq" id="WP_379879533.1">
    <property type="nucleotide sequence ID" value="NZ_JBHPON010000001.1"/>
</dbReference>
<proteinExistence type="predicted"/>
<keyword evidence="1" id="KW-0472">Membrane</keyword>
<dbReference type="PANTHER" id="PTHR33121:SF79">
    <property type="entry name" value="CYCLIC DI-GMP PHOSPHODIESTERASE PDED-RELATED"/>
    <property type="match status" value="1"/>
</dbReference>
<dbReference type="Pfam" id="PF00563">
    <property type="entry name" value="EAL"/>
    <property type="match status" value="1"/>
</dbReference>
<evidence type="ECO:0000256" key="1">
    <source>
        <dbReference type="SAM" id="Phobius"/>
    </source>
</evidence>
<dbReference type="PROSITE" id="PS50883">
    <property type="entry name" value="EAL"/>
    <property type="match status" value="1"/>
</dbReference>
<evidence type="ECO:0000313" key="4">
    <source>
        <dbReference type="Proteomes" id="UP001596116"/>
    </source>
</evidence>
<comment type="caution">
    <text evidence="3">The sequence shown here is derived from an EMBL/GenBank/DDBJ whole genome shotgun (WGS) entry which is preliminary data.</text>
</comment>
<gene>
    <name evidence="3" type="ORF">ACFMB1_06250</name>
</gene>
<dbReference type="Proteomes" id="UP001596116">
    <property type="component" value="Unassembled WGS sequence"/>
</dbReference>
<feature type="transmembrane region" description="Helical" evidence="1">
    <location>
        <begin position="21"/>
        <end position="43"/>
    </location>
</feature>
<name>A0ABW1KWU6_9PROT</name>
<sequence>MGMKVRGANMNLRQKSSRYCAAVLFAAGAAGAFLLMAAIRANFKPDLEIWLAAALVVTLILHARAGFALSRAQQEIELLRNLVNRFRPSPAKTPPSLEFEPVSSIDEADAKALNCVKSAIENDRVDLYLQPIVSLPQRKMRCFEAFSRLRHEDGGVIKPADYIDAAERANRIGVIDNMILLRSVQALRQLGPQSAHYRIFCNISPATIYDVDFFTRFTDYLDANEDLAQRLVFEFTYPAVEMMHDRVKKNLRLVADRGFSFSVDHIRRFDLNWTALREQNFRYVKASGALLLSESCKGDVGQARIRAFKKALAENEIDLIVEKVEYEEQMPEILKLGIDYGQGALFGAPRIASDYLFVESSAANVTELAAAS</sequence>
<dbReference type="CDD" id="cd01948">
    <property type="entry name" value="EAL"/>
    <property type="match status" value="1"/>
</dbReference>
<dbReference type="SUPFAM" id="SSF141868">
    <property type="entry name" value="EAL domain-like"/>
    <property type="match status" value="1"/>
</dbReference>
<evidence type="ECO:0000313" key="3">
    <source>
        <dbReference type="EMBL" id="MFC6035138.1"/>
    </source>
</evidence>
<dbReference type="InterPro" id="IPR035919">
    <property type="entry name" value="EAL_sf"/>
</dbReference>
<feature type="domain" description="EAL" evidence="2">
    <location>
        <begin position="109"/>
        <end position="363"/>
    </location>
</feature>
<dbReference type="InterPro" id="IPR050706">
    <property type="entry name" value="Cyclic-di-GMP_PDE-like"/>
</dbReference>
<feature type="transmembrane region" description="Helical" evidence="1">
    <location>
        <begin position="49"/>
        <end position="70"/>
    </location>
</feature>
<organism evidence="3 4">
    <name type="scientific">Hyphococcus aureus</name>
    <dbReference type="NCBI Taxonomy" id="2666033"/>
    <lineage>
        <taxon>Bacteria</taxon>
        <taxon>Pseudomonadati</taxon>
        <taxon>Pseudomonadota</taxon>
        <taxon>Alphaproteobacteria</taxon>
        <taxon>Parvularculales</taxon>
        <taxon>Parvularculaceae</taxon>
        <taxon>Hyphococcus</taxon>
    </lineage>
</organism>
<dbReference type="EMBL" id="JBHPON010000001">
    <property type="protein sequence ID" value="MFC6035138.1"/>
    <property type="molecule type" value="Genomic_DNA"/>
</dbReference>